<accession>A0A813V8N9</accession>
<dbReference type="AlphaFoldDB" id="A0A813V8N9"/>
<gene>
    <name evidence="1" type="ORF">OXX778_LOCUS8236</name>
</gene>
<name>A0A813V8N9_9BILA</name>
<dbReference type="EMBL" id="CAJNOC010001118">
    <property type="protein sequence ID" value="CAF0836726.1"/>
    <property type="molecule type" value="Genomic_DNA"/>
</dbReference>
<evidence type="ECO:0000313" key="1">
    <source>
        <dbReference type="EMBL" id="CAF0836726.1"/>
    </source>
</evidence>
<reference evidence="1" key="1">
    <citation type="submission" date="2021-02" db="EMBL/GenBank/DDBJ databases">
        <authorList>
            <person name="Nowell W R."/>
        </authorList>
    </citation>
    <scope>NUCLEOTIDE SEQUENCE</scope>
    <source>
        <strain evidence="1">Ploen Becks lab</strain>
    </source>
</reference>
<sequence length="79" mass="9198">MLVCYWISLLDSCKEFKPIDLNKCINFLDDAWNGIKKNTIKNCWRHSDILPCSLLEKLYLDSNLSESSNLDNELDELSD</sequence>
<proteinExistence type="predicted"/>
<dbReference type="OrthoDB" id="116731at2759"/>
<evidence type="ECO:0008006" key="3">
    <source>
        <dbReference type="Google" id="ProtNLM"/>
    </source>
</evidence>
<dbReference type="Proteomes" id="UP000663879">
    <property type="component" value="Unassembled WGS sequence"/>
</dbReference>
<evidence type="ECO:0000313" key="2">
    <source>
        <dbReference type="Proteomes" id="UP000663879"/>
    </source>
</evidence>
<keyword evidence="2" id="KW-1185">Reference proteome</keyword>
<organism evidence="1 2">
    <name type="scientific">Brachionus calyciflorus</name>
    <dbReference type="NCBI Taxonomy" id="104777"/>
    <lineage>
        <taxon>Eukaryota</taxon>
        <taxon>Metazoa</taxon>
        <taxon>Spiralia</taxon>
        <taxon>Gnathifera</taxon>
        <taxon>Rotifera</taxon>
        <taxon>Eurotatoria</taxon>
        <taxon>Monogononta</taxon>
        <taxon>Pseudotrocha</taxon>
        <taxon>Ploima</taxon>
        <taxon>Brachionidae</taxon>
        <taxon>Brachionus</taxon>
    </lineage>
</organism>
<protein>
    <recommendedName>
        <fullName evidence="3">DDE-1 domain-containing protein</fullName>
    </recommendedName>
</protein>
<comment type="caution">
    <text evidence="1">The sequence shown here is derived from an EMBL/GenBank/DDBJ whole genome shotgun (WGS) entry which is preliminary data.</text>
</comment>